<dbReference type="InterPro" id="IPR050680">
    <property type="entry name" value="YpeA/RimI_acetyltransf"/>
</dbReference>
<evidence type="ECO:0000256" key="2">
    <source>
        <dbReference type="ARBA" id="ARBA00023315"/>
    </source>
</evidence>
<evidence type="ECO:0000313" key="4">
    <source>
        <dbReference type="EMBL" id="MBA4493629.1"/>
    </source>
</evidence>
<dbReference type="CDD" id="cd04301">
    <property type="entry name" value="NAT_SF"/>
    <property type="match status" value="1"/>
</dbReference>
<gene>
    <name evidence="4" type="ORF">H1191_04850</name>
</gene>
<dbReference type="RefSeq" id="WP_181750869.1">
    <property type="nucleotide sequence ID" value="NZ_JACEIQ010000003.1"/>
</dbReference>
<keyword evidence="1 4" id="KW-0808">Transferase</keyword>
<sequence length="172" mass="19566">MGQKIISQTVLSKQQLEDIAQLHQICNQYEQLNIKINWDLLKQATKTLGPGLSLDKKCFNLNDEHSHRNLTRDFAQPNYLHLQLVKEGTLIGKISLCREERNIHLYGFCVDPSHQGQGIGKSILLQIINQFKSQAGTFTLEVSATNRHALRLYEKCGFGLSAQDDYYVLPVL</sequence>
<dbReference type="Proteomes" id="UP000535491">
    <property type="component" value="Unassembled WGS sequence"/>
</dbReference>
<dbReference type="GO" id="GO:0016747">
    <property type="term" value="F:acyltransferase activity, transferring groups other than amino-acyl groups"/>
    <property type="evidence" value="ECO:0007669"/>
    <property type="project" value="InterPro"/>
</dbReference>
<reference evidence="4 5" key="1">
    <citation type="submission" date="2020-07" db="EMBL/GenBank/DDBJ databases">
        <authorList>
            <person name="Feng H."/>
        </authorList>
    </citation>
    <scope>NUCLEOTIDE SEQUENCE [LARGE SCALE GENOMIC DNA]</scope>
    <source>
        <strain evidence="5">s-10</strain>
    </source>
</reference>
<dbReference type="EMBL" id="JACEIQ010000003">
    <property type="protein sequence ID" value="MBA4493629.1"/>
    <property type="molecule type" value="Genomic_DNA"/>
</dbReference>
<evidence type="ECO:0000259" key="3">
    <source>
        <dbReference type="PROSITE" id="PS51186"/>
    </source>
</evidence>
<dbReference type="AlphaFoldDB" id="A0A7W1WPD5"/>
<organism evidence="4 5">
    <name type="scientific">Paenactinomyces guangxiensis</name>
    <dbReference type="NCBI Taxonomy" id="1490290"/>
    <lineage>
        <taxon>Bacteria</taxon>
        <taxon>Bacillati</taxon>
        <taxon>Bacillota</taxon>
        <taxon>Bacilli</taxon>
        <taxon>Bacillales</taxon>
        <taxon>Thermoactinomycetaceae</taxon>
        <taxon>Paenactinomyces</taxon>
    </lineage>
</organism>
<comment type="caution">
    <text evidence="4">The sequence shown here is derived from an EMBL/GenBank/DDBJ whole genome shotgun (WGS) entry which is preliminary data.</text>
</comment>
<proteinExistence type="predicted"/>
<name>A0A7W1WPD5_9BACL</name>
<keyword evidence="2" id="KW-0012">Acyltransferase</keyword>
<dbReference type="PROSITE" id="PS51186">
    <property type="entry name" value="GNAT"/>
    <property type="match status" value="1"/>
</dbReference>
<evidence type="ECO:0000256" key="1">
    <source>
        <dbReference type="ARBA" id="ARBA00022679"/>
    </source>
</evidence>
<accession>A0A7W1WPD5</accession>
<dbReference type="Pfam" id="PF00583">
    <property type="entry name" value="Acetyltransf_1"/>
    <property type="match status" value="1"/>
</dbReference>
<evidence type="ECO:0000313" key="5">
    <source>
        <dbReference type="Proteomes" id="UP000535491"/>
    </source>
</evidence>
<dbReference type="InterPro" id="IPR016181">
    <property type="entry name" value="Acyl_CoA_acyltransferase"/>
</dbReference>
<keyword evidence="5" id="KW-1185">Reference proteome</keyword>
<dbReference type="InterPro" id="IPR000182">
    <property type="entry name" value="GNAT_dom"/>
</dbReference>
<feature type="domain" description="N-acetyltransferase" evidence="3">
    <location>
        <begin position="39"/>
        <end position="172"/>
    </location>
</feature>
<dbReference type="Gene3D" id="3.40.630.30">
    <property type="match status" value="1"/>
</dbReference>
<dbReference type="SUPFAM" id="SSF55729">
    <property type="entry name" value="Acyl-CoA N-acyltransferases (Nat)"/>
    <property type="match status" value="1"/>
</dbReference>
<dbReference type="PANTHER" id="PTHR43420">
    <property type="entry name" value="ACETYLTRANSFERASE"/>
    <property type="match status" value="1"/>
</dbReference>
<protein>
    <submittedName>
        <fullName evidence="4">GNAT family N-acetyltransferase</fullName>
    </submittedName>
</protein>